<feature type="domain" description="5'-Nucleotidase C-terminal" evidence="4">
    <location>
        <begin position="322"/>
        <end position="470"/>
    </location>
</feature>
<dbReference type="InterPro" id="IPR029052">
    <property type="entry name" value="Metallo-depent_PP-like"/>
</dbReference>
<organism evidence="5 6">
    <name type="scientific">Thiobaca trueperi</name>
    <dbReference type="NCBI Taxonomy" id="127458"/>
    <lineage>
        <taxon>Bacteria</taxon>
        <taxon>Pseudomonadati</taxon>
        <taxon>Pseudomonadota</taxon>
        <taxon>Gammaproteobacteria</taxon>
        <taxon>Chromatiales</taxon>
        <taxon>Chromatiaceae</taxon>
        <taxon>Thiobaca</taxon>
    </lineage>
</organism>
<keyword evidence="2" id="KW-0378">Hydrolase</keyword>
<dbReference type="SUPFAM" id="SSF56300">
    <property type="entry name" value="Metallo-dependent phosphatases"/>
    <property type="match status" value="1"/>
</dbReference>
<evidence type="ECO:0000259" key="3">
    <source>
        <dbReference type="Pfam" id="PF00149"/>
    </source>
</evidence>
<dbReference type="OrthoDB" id="9803927at2"/>
<dbReference type="Pfam" id="PF00149">
    <property type="entry name" value="Metallophos"/>
    <property type="match status" value="1"/>
</dbReference>
<dbReference type="EMBL" id="SMAO01000001">
    <property type="protein sequence ID" value="TCT24214.1"/>
    <property type="molecule type" value="Genomic_DNA"/>
</dbReference>
<evidence type="ECO:0000256" key="1">
    <source>
        <dbReference type="ARBA" id="ARBA00022729"/>
    </source>
</evidence>
<evidence type="ECO:0000259" key="4">
    <source>
        <dbReference type="Pfam" id="PF02872"/>
    </source>
</evidence>
<keyword evidence="2" id="KW-0547">Nucleotide-binding</keyword>
<dbReference type="Gene3D" id="3.60.21.10">
    <property type="match status" value="1"/>
</dbReference>
<dbReference type="PRINTS" id="PR01607">
    <property type="entry name" value="APYRASEFAMLY"/>
</dbReference>
<dbReference type="InterPro" id="IPR006179">
    <property type="entry name" value="5_nucleotidase/apyrase"/>
</dbReference>
<comment type="similarity">
    <text evidence="2">Belongs to the 5'-nucleotidase family.</text>
</comment>
<feature type="chain" id="PRO_5020980364" evidence="2">
    <location>
        <begin position="27"/>
        <end position="509"/>
    </location>
</feature>
<dbReference type="InterPro" id="IPR004843">
    <property type="entry name" value="Calcineurin-like_PHP"/>
</dbReference>
<dbReference type="PANTHER" id="PTHR11575:SF24">
    <property type="entry name" value="5'-NUCLEOTIDASE"/>
    <property type="match status" value="1"/>
</dbReference>
<evidence type="ECO:0000256" key="2">
    <source>
        <dbReference type="RuleBase" id="RU362119"/>
    </source>
</evidence>
<comment type="caution">
    <text evidence="5">The sequence shown here is derived from an EMBL/GenBank/DDBJ whole genome shotgun (WGS) entry which is preliminary data.</text>
</comment>
<dbReference type="GO" id="GO:0030288">
    <property type="term" value="C:outer membrane-bounded periplasmic space"/>
    <property type="evidence" value="ECO:0007669"/>
    <property type="project" value="TreeGrafter"/>
</dbReference>
<gene>
    <name evidence="5" type="ORF">EDC35_101535</name>
</gene>
<dbReference type="Gene3D" id="3.90.780.10">
    <property type="entry name" value="5'-Nucleotidase, C-terminal domain"/>
    <property type="match status" value="1"/>
</dbReference>
<keyword evidence="1 2" id="KW-0732">Signal</keyword>
<protein>
    <submittedName>
        <fullName evidence="5">5'-nucleotidase</fullName>
    </submittedName>
</protein>
<reference evidence="5 6" key="1">
    <citation type="submission" date="2019-03" db="EMBL/GenBank/DDBJ databases">
        <title>Genomic Encyclopedia of Type Strains, Phase IV (KMG-IV): sequencing the most valuable type-strain genomes for metagenomic binning, comparative biology and taxonomic classification.</title>
        <authorList>
            <person name="Goeker M."/>
        </authorList>
    </citation>
    <scope>NUCLEOTIDE SEQUENCE [LARGE SCALE GENOMIC DNA]</scope>
    <source>
        <strain evidence="5 6">DSM 13587</strain>
    </source>
</reference>
<dbReference type="GO" id="GO:0016787">
    <property type="term" value="F:hydrolase activity"/>
    <property type="evidence" value="ECO:0007669"/>
    <property type="project" value="UniProtKB-KW"/>
</dbReference>
<dbReference type="PANTHER" id="PTHR11575">
    <property type="entry name" value="5'-NUCLEOTIDASE-RELATED"/>
    <property type="match status" value="1"/>
</dbReference>
<evidence type="ECO:0000313" key="5">
    <source>
        <dbReference type="EMBL" id="TCT24214.1"/>
    </source>
</evidence>
<proteinExistence type="inferred from homology"/>
<dbReference type="GO" id="GO:0000166">
    <property type="term" value="F:nucleotide binding"/>
    <property type="evidence" value="ECO:0007669"/>
    <property type="project" value="UniProtKB-KW"/>
</dbReference>
<feature type="signal peptide" evidence="2">
    <location>
        <begin position="1"/>
        <end position="26"/>
    </location>
</feature>
<feature type="domain" description="Calcineurin-like phosphoesterase" evidence="3">
    <location>
        <begin position="35"/>
        <end position="248"/>
    </location>
</feature>
<sequence>MSLPLRRLGLISVCLLALIVQTSVQAACRTGEALTLLHFNDFHGQLAPDSDSDSGPEPGIPPGGLARLATLVAGVRAEDPERPVVLLFAGDLLQGTMTSSLFLGIPDVTLFDRIGVDAAVMGNHEFDYGQGVFRRLAGLARFPFLSANVQTHPEPLPVRPSLILARPGGPTVALLGLTTPELTTGTHPRNALGVSVEDPVSVARRLVPSLREQADLVVVLSHLGLAEDRRLAEAVPGIDLIVGGHNHHVLDQPVMAGGVPILQAGDRGRWLGRMDLACQNGQMQRTAYRLLPVDASIAEDPEIAAEVTRIVAEAEAGLADQVGVTDVELSARREDIRRGEAVFGNLLADLAREVTQADVALFNAGGFRATIPRGPVTLKQVYQAFPFRNELVVGQLTGAQIIDALEHSAALDPEDNPGGFLQVSGLRYVIAGRRLDSATLNTGVIDPEQVYRVVMSDFLAAGGDGYAVFTQMTAPEMTGRLISDLLIDTFRQGQIIAPRLDGRIRRQPF</sequence>
<dbReference type="GO" id="GO:0009166">
    <property type="term" value="P:nucleotide catabolic process"/>
    <property type="evidence" value="ECO:0007669"/>
    <property type="project" value="InterPro"/>
</dbReference>
<dbReference type="CDD" id="cd00845">
    <property type="entry name" value="MPP_UshA_N_like"/>
    <property type="match status" value="1"/>
</dbReference>
<dbReference type="InterPro" id="IPR036907">
    <property type="entry name" value="5'-Nucleotdase_C_sf"/>
</dbReference>
<accession>A0A4R3N621</accession>
<dbReference type="RefSeq" id="WP_132975428.1">
    <property type="nucleotide sequence ID" value="NZ_SMAO01000001.1"/>
</dbReference>
<name>A0A4R3N621_9GAMM</name>
<dbReference type="Proteomes" id="UP000295717">
    <property type="component" value="Unassembled WGS sequence"/>
</dbReference>
<dbReference type="SUPFAM" id="SSF55816">
    <property type="entry name" value="5'-nucleotidase (syn. UDP-sugar hydrolase), C-terminal domain"/>
    <property type="match status" value="1"/>
</dbReference>
<evidence type="ECO:0000313" key="6">
    <source>
        <dbReference type="Proteomes" id="UP000295717"/>
    </source>
</evidence>
<dbReference type="AlphaFoldDB" id="A0A4R3N621"/>
<keyword evidence="6" id="KW-1185">Reference proteome</keyword>
<dbReference type="InterPro" id="IPR008334">
    <property type="entry name" value="5'-Nucleotdase_C"/>
</dbReference>
<dbReference type="Pfam" id="PF02872">
    <property type="entry name" value="5_nucleotid_C"/>
    <property type="match status" value="1"/>
</dbReference>